<dbReference type="RefSeq" id="WP_105715032.1">
    <property type="nucleotide sequence ID" value="NZ_PVBQ01000001.1"/>
</dbReference>
<dbReference type="Pfam" id="PF14322">
    <property type="entry name" value="SusD-like_3"/>
    <property type="match status" value="1"/>
</dbReference>
<reference evidence="2 3" key="1">
    <citation type="submission" date="2018-02" db="EMBL/GenBank/DDBJ databases">
        <title>The draft genome of Sphingobacterium sp. 5JN-11.</title>
        <authorList>
            <person name="Liu L."/>
            <person name="Li L."/>
            <person name="Liang L."/>
            <person name="Zhang X."/>
            <person name="Wang T."/>
        </authorList>
    </citation>
    <scope>NUCLEOTIDE SEQUENCE [LARGE SCALE GENOMIC DNA]</scope>
    <source>
        <strain evidence="2 3">5JN-11</strain>
    </source>
</reference>
<sequence length="541" mass="60340">MKKRTLIHNFILFLGVMSFVSCNKFLDEMPDNRATLDTEEKIQKLLVSAYPQSAYTMTAEMSSDNVDDYGVGNPNSERILEEVFRWEDVTEITNDGPSYVWEACYSAIGNANEALAAIEEMGNPASLSPHRGEALVARAYSHFILVNMFAMHYTEKFAETDLGITYMLEPERTLDPKYERHSVKEVYDFIKQDLEEGIPLINDAIYGGTPKYHMNRAAANALAARVALYTEDWTGAVRYASLVLGSNPRNIMRDNSVVAGAGTSLVNASIAFTRSTNASNLLIGTAASNMGLYFGPYDVGSRFSHGQIINHNETFFAATPWGKTTSSLNYTPRLFVYTGTNLDKSLAPRAAYMFETTDPVAQIGFRRTIYVPFNVEETLLVRAEANIHLKNYDQAFADMQLWLSNNYTAVPADFSIERINSWASEPTTADGPGTHYYTPTAPTAKKRLNPEFPIEAGTQENMLHAVLLMRRLETIHIGLRWFDIKRYGIEVTRRVITGSTSGTSTEVGSTEEATKLTARDKRHALQIPQDVIAAGLTPNRQ</sequence>
<dbReference type="Gene3D" id="1.25.40.390">
    <property type="match status" value="1"/>
</dbReference>
<dbReference type="AlphaFoldDB" id="A0A2S9J8U5"/>
<organism evidence="2 3">
    <name type="scientific">Sphingobacterium haloxyli</name>
    <dbReference type="NCBI Taxonomy" id="2100533"/>
    <lineage>
        <taxon>Bacteria</taxon>
        <taxon>Pseudomonadati</taxon>
        <taxon>Bacteroidota</taxon>
        <taxon>Sphingobacteriia</taxon>
        <taxon>Sphingobacteriales</taxon>
        <taxon>Sphingobacteriaceae</taxon>
        <taxon>Sphingobacterium</taxon>
    </lineage>
</organism>
<accession>A0A2S9J8U5</accession>
<proteinExistence type="predicted"/>
<dbReference type="EMBL" id="PVBQ01000001">
    <property type="protein sequence ID" value="PRD49192.1"/>
    <property type="molecule type" value="Genomic_DNA"/>
</dbReference>
<comment type="caution">
    <text evidence="2">The sequence shown here is derived from an EMBL/GenBank/DDBJ whole genome shotgun (WGS) entry which is preliminary data.</text>
</comment>
<protein>
    <submittedName>
        <fullName evidence="2">RagB/SusD family nutrient uptake outer membrane protein</fullName>
    </submittedName>
</protein>
<evidence type="ECO:0000259" key="1">
    <source>
        <dbReference type="Pfam" id="PF14322"/>
    </source>
</evidence>
<evidence type="ECO:0000313" key="2">
    <source>
        <dbReference type="EMBL" id="PRD49192.1"/>
    </source>
</evidence>
<dbReference type="OrthoDB" id="1147023at2"/>
<dbReference type="SUPFAM" id="SSF48452">
    <property type="entry name" value="TPR-like"/>
    <property type="match status" value="1"/>
</dbReference>
<feature type="domain" description="SusD-like N-terminal" evidence="1">
    <location>
        <begin position="24"/>
        <end position="228"/>
    </location>
</feature>
<name>A0A2S9J8U5_9SPHI</name>
<gene>
    <name evidence="2" type="ORF">C5745_00700</name>
</gene>
<dbReference type="InterPro" id="IPR011990">
    <property type="entry name" value="TPR-like_helical_dom_sf"/>
</dbReference>
<dbReference type="PROSITE" id="PS51257">
    <property type="entry name" value="PROKAR_LIPOPROTEIN"/>
    <property type="match status" value="1"/>
</dbReference>
<keyword evidence="3" id="KW-1185">Reference proteome</keyword>
<dbReference type="InterPro" id="IPR033985">
    <property type="entry name" value="SusD-like_N"/>
</dbReference>
<dbReference type="Proteomes" id="UP000239711">
    <property type="component" value="Unassembled WGS sequence"/>
</dbReference>
<evidence type="ECO:0000313" key="3">
    <source>
        <dbReference type="Proteomes" id="UP000239711"/>
    </source>
</evidence>